<comment type="caution">
    <text evidence="6">The sequence shown here is derived from an EMBL/GenBank/DDBJ whole genome shotgun (WGS) entry which is preliminary data.</text>
</comment>
<dbReference type="SUPFAM" id="SSF101941">
    <property type="entry name" value="NAC domain"/>
    <property type="match status" value="1"/>
</dbReference>
<feature type="domain" description="NAC" evidence="5">
    <location>
        <begin position="11"/>
        <end position="143"/>
    </location>
</feature>
<sequence length="154" mass="18109">MSISVNGQSQVPPGFRFHPTEEELLHYYLRKKVSFEKIDLDVIRDVDLNKLEPWDIQERCKIGTTPTKRLATGRDKVIYSTGKRIGMRKTLVFYKGRAPHGQKSDWIMHEYRLEDSTNDINVSYVMEEAAQEEGWVVCRIFKKKYLKKNPRQTS</sequence>
<accession>A0A9Q0U488</accession>
<dbReference type="EMBL" id="JAPFFM010000013">
    <property type="protein sequence ID" value="KAJ6723167.1"/>
    <property type="molecule type" value="Genomic_DNA"/>
</dbReference>
<reference evidence="6" key="2">
    <citation type="journal article" date="2023" name="Int. J. Mol. Sci.">
        <title>De Novo Assembly and Annotation of 11 Diverse Shrub Willow (Salix) Genomes Reveals Novel Gene Organization in Sex-Linked Regions.</title>
        <authorList>
            <person name="Hyden B."/>
            <person name="Feng K."/>
            <person name="Yates T.B."/>
            <person name="Jawdy S."/>
            <person name="Cereghino C."/>
            <person name="Smart L.B."/>
            <person name="Muchero W."/>
        </authorList>
    </citation>
    <scope>NUCLEOTIDE SEQUENCE</scope>
    <source>
        <tissue evidence="6">Shoot tip</tissue>
    </source>
</reference>
<dbReference type="PANTHER" id="PTHR31744:SF221">
    <property type="entry name" value="NAC DOMAIN-CONTAINING PROTEIN 43-LIKE"/>
    <property type="match status" value="1"/>
</dbReference>
<proteinExistence type="predicted"/>
<dbReference type="PANTHER" id="PTHR31744">
    <property type="entry name" value="PROTEIN CUP-SHAPED COTYLEDON 2-RELATED"/>
    <property type="match status" value="1"/>
</dbReference>
<evidence type="ECO:0000256" key="4">
    <source>
        <dbReference type="ARBA" id="ARBA00023242"/>
    </source>
</evidence>
<evidence type="ECO:0000313" key="7">
    <source>
        <dbReference type="Proteomes" id="UP001151752"/>
    </source>
</evidence>
<reference evidence="6" key="1">
    <citation type="submission" date="2022-11" db="EMBL/GenBank/DDBJ databases">
        <authorList>
            <person name="Hyden B.L."/>
            <person name="Feng K."/>
            <person name="Yates T."/>
            <person name="Jawdy S."/>
            <person name="Smart L.B."/>
            <person name="Muchero W."/>
        </authorList>
    </citation>
    <scope>NUCLEOTIDE SEQUENCE</scope>
    <source>
        <tissue evidence="6">Shoot tip</tissue>
    </source>
</reference>
<protein>
    <recommendedName>
        <fullName evidence="5">NAC domain-containing protein</fullName>
    </recommendedName>
</protein>
<keyword evidence="4" id="KW-0539">Nucleus</keyword>
<dbReference type="GO" id="GO:0006355">
    <property type="term" value="P:regulation of DNA-templated transcription"/>
    <property type="evidence" value="ECO:0007669"/>
    <property type="project" value="InterPro"/>
</dbReference>
<evidence type="ECO:0000313" key="6">
    <source>
        <dbReference type="EMBL" id="KAJ6723167.1"/>
    </source>
</evidence>
<evidence type="ECO:0000256" key="3">
    <source>
        <dbReference type="ARBA" id="ARBA00023163"/>
    </source>
</evidence>
<keyword evidence="3" id="KW-0804">Transcription</keyword>
<dbReference type="AlphaFoldDB" id="A0A9Q0U488"/>
<dbReference type="Proteomes" id="UP001151752">
    <property type="component" value="Chromosome 14"/>
</dbReference>
<evidence type="ECO:0000256" key="2">
    <source>
        <dbReference type="ARBA" id="ARBA00023125"/>
    </source>
</evidence>
<keyword evidence="1" id="KW-0805">Transcription regulation</keyword>
<organism evidence="6 7">
    <name type="scientific">Salix koriyanagi</name>
    <dbReference type="NCBI Taxonomy" id="2511006"/>
    <lineage>
        <taxon>Eukaryota</taxon>
        <taxon>Viridiplantae</taxon>
        <taxon>Streptophyta</taxon>
        <taxon>Embryophyta</taxon>
        <taxon>Tracheophyta</taxon>
        <taxon>Spermatophyta</taxon>
        <taxon>Magnoliopsida</taxon>
        <taxon>eudicotyledons</taxon>
        <taxon>Gunneridae</taxon>
        <taxon>Pentapetalae</taxon>
        <taxon>rosids</taxon>
        <taxon>fabids</taxon>
        <taxon>Malpighiales</taxon>
        <taxon>Salicaceae</taxon>
        <taxon>Saliceae</taxon>
        <taxon>Salix</taxon>
    </lineage>
</organism>
<dbReference type="InterPro" id="IPR036093">
    <property type="entry name" value="NAC_dom_sf"/>
</dbReference>
<dbReference type="Pfam" id="PF02365">
    <property type="entry name" value="NAM"/>
    <property type="match status" value="2"/>
</dbReference>
<gene>
    <name evidence="6" type="ORF">OIU74_007700</name>
</gene>
<evidence type="ECO:0000259" key="5">
    <source>
        <dbReference type="PROSITE" id="PS51005"/>
    </source>
</evidence>
<keyword evidence="7" id="KW-1185">Reference proteome</keyword>
<dbReference type="InterPro" id="IPR003441">
    <property type="entry name" value="NAC-dom"/>
</dbReference>
<keyword evidence="2" id="KW-0238">DNA-binding</keyword>
<evidence type="ECO:0000256" key="1">
    <source>
        <dbReference type="ARBA" id="ARBA00023015"/>
    </source>
</evidence>
<dbReference type="GO" id="GO:0003677">
    <property type="term" value="F:DNA binding"/>
    <property type="evidence" value="ECO:0007669"/>
    <property type="project" value="UniProtKB-KW"/>
</dbReference>
<dbReference type="PROSITE" id="PS51005">
    <property type="entry name" value="NAC"/>
    <property type="match status" value="1"/>
</dbReference>
<name>A0A9Q0U488_9ROSI</name>
<dbReference type="Gene3D" id="2.170.150.80">
    <property type="entry name" value="NAC domain"/>
    <property type="match status" value="2"/>
</dbReference>